<evidence type="ECO:0000256" key="1">
    <source>
        <dbReference type="ARBA" id="ARBA00004651"/>
    </source>
</evidence>
<comment type="caution">
    <text evidence="7">Lacks conserved residue(s) required for the propagation of feature annotation.</text>
</comment>
<feature type="transmembrane region" description="Helical" evidence="7">
    <location>
        <begin position="40"/>
        <end position="59"/>
    </location>
</feature>
<accession>A0A8J3MU53</accession>
<feature type="transmembrane region" description="Helical" evidence="7">
    <location>
        <begin position="99"/>
        <end position="121"/>
    </location>
</feature>
<dbReference type="EMBL" id="BNJF01000002">
    <property type="protein sequence ID" value="GHO46273.1"/>
    <property type="molecule type" value="Genomic_DNA"/>
</dbReference>
<evidence type="ECO:0000256" key="4">
    <source>
        <dbReference type="ARBA" id="ARBA00022692"/>
    </source>
</evidence>
<keyword evidence="4 7" id="KW-0812">Transmembrane</keyword>
<dbReference type="InterPro" id="IPR002771">
    <property type="entry name" value="Multi_antbiot-R_MarC"/>
</dbReference>
<dbReference type="PANTHER" id="PTHR33508">
    <property type="entry name" value="UPF0056 MEMBRANE PROTEIN YHCE"/>
    <property type="match status" value="1"/>
</dbReference>
<keyword evidence="6 7" id="KW-0472">Membrane</keyword>
<dbReference type="Pfam" id="PF01914">
    <property type="entry name" value="MarC"/>
    <property type="match status" value="2"/>
</dbReference>
<organism evidence="8 9">
    <name type="scientific">Ktedonospora formicarum</name>
    <dbReference type="NCBI Taxonomy" id="2778364"/>
    <lineage>
        <taxon>Bacteria</taxon>
        <taxon>Bacillati</taxon>
        <taxon>Chloroflexota</taxon>
        <taxon>Ktedonobacteria</taxon>
        <taxon>Ktedonobacterales</taxon>
        <taxon>Ktedonobacteraceae</taxon>
        <taxon>Ktedonospora</taxon>
    </lineage>
</organism>
<feature type="transmembrane region" description="Helical" evidence="7">
    <location>
        <begin position="304"/>
        <end position="326"/>
    </location>
</feature>
<dbReference type="AlphaFoldDB" id="A0A8J3MU53"/>
<evidence type="ECO:0000313" key="8">
    <source>
        <dbReference type="EMBL" id="GHO46273.1"/>
    </source>
</evidence>
<evidence type="ECO:0000256" key="7">
    <source>
        <dbReference type="RuleBase" id="RU362048"/>
    </source>
</evidence>
<dbReference type="Proteomes" id="UP000612362">
    <property type="component" value="Unassembled WGS sequence"/>
</dbReference>
<keyword evidence="5 7" id="KW-1133">Transmembrane helix</keyword>
<feature type="transmembrane region" description="Helical" evidence="7">
    <location>
        <begin position="234"/>
        <end position="261"/>
    </location>
</feature>
<gene>
    <name evidence="8" type="ORF">KSX_44360</name>
</gene>
<dbReference type="GO" id="GO:0005886">
    <property type="term" value="C:plasma membrane"/>
    <property type="evidence" value="ECO:0007669"/>
    <property type="project" value="UniProtKB-SubCell"/>
</dbReference>
<keyword evidence="9" id="KW-1185">Reference proteome</keyword>
<evidence type="ECO:0000256" key="6">
    <source>
        <dbReference type="ARBA" id="ARBA00023136"/>
    </source>
</evidence>
<protein>
    <recommendedName>
        <fullName evidence="7">UPF0056 membrane protein</fullName>
    </recommendedName>
</protein>
<evidence type="ECO:0000256" key="2">
    <source>
        <dbReference type="ARBA" id="ARBA00009784"/>
    </source>
</evidence>
<comment type="caution">
    <text evidence="8">The sequence shown here is derived from an EMBL/GenBank/DDBJ whole genome shotgun (WGS) entry which is preliminary data.</text>
</comment>
<evidence type="ECO:0000256" key="5">
    <source>
        <dbReference type="ARBA" id="ARBA00022989"/>
    </source>
</evidence>
<evidence type="ECO:0000313" key="9">
    <source>
        <dbReference type="Proteomes" id="UP000612362"/>
    </source>
</evidence>
<name>A0A8J3MU53_9CHLR</name>
<dbReference type="RefSeq" id="WP_220195660.1">
    <property type="nucleotide sequence ID" value="NZ_BNJF01000002.1"/>
</dbReference>
<keyword evidence="3" id="KW-1003">Cell membrane</keyword>
<proteinExistence type="inferred from homology"/>
<feature type="transmembrane region" description="Helical" evidence="7">
    <location>
        <begin position="7"/>
        <end position="28"/>
    </location>
</feature>
<comment type="subcellular location">
    <subcellularLocation>
        <location evidence="1 7">Cell membrane</location>
        <topology evidence="1 7">Multi-pass membrane protein</topology>
    </subcellularLocation>
</comment>
<dbReference type="PANTHER" id="PTHR33508:SF1">
    <property type="entry name" value="UPF0056 MEMBRANE PROTEIN YHCE"/>
    <property type="match status" value="1"/>
</dbReference>
<feature type="transmembrane region" description="Helical" evidence="7">
    <location>
        <begin position="71"/>
        <end position="93"/>
    </location>
</feature>
<comment type="similarity">
    <text evidence="2 7">Belongs to the UPF0056 (MarC) family.</text>
</comment>
<feature type="transmembrane region" description="Helical" evidence="7">
    <location>
        <begin position="267"/>
        <end position="292"/>
    </location>
</feature>
<evidence type="ECO:0000256" key="3">
    <source>
        <dbReference type="ARBA" id="ARBA00022475"/>
    </source>
</evidence>
<sequence length="333" mass="36007">MSLSRKIVVGVTATAVLAVAIIAGMKFIPAQAVGVFTPNFFQLVGILDVTSIMLVFWANTRELSKQQVRRIIIRVMVYVAMMALFSATIGPYALKLLGIPIGALRTAGGLLFIIMGLEILVEKLWVALKENWVNFMAHLALIVEYLENIQNLLANQAQVQNVPYPPIINGGGVVLGALRRLVVPFGYAQTVPIDLSKSGEGDPSKVTLGTPRFEARLDLRRHEQRLPNRGEKKLTLHAIIFTLAFLVIWGPGAMTFVIGAVSETHGVVPLAALGAAIAAALLIVMLAMIFTPKITGRLKEQGKANLNLLTMMLMLVYGFDFLIVGAKNLLGGG</sequence>
<reference evidence="8" key="1">
    <citation type="submission" date="2020-10" db="EMBL/GenBank/DDBJ databases">
        <title>Taxonomic study of unclassified bacteria belonging to the class Ktedonobacteria.</title>
        <authorList>
            <person name="Yabe S."/>
            <person name="Wang C.M."/>
            <person name="Zheng Y."/>
            <person name="Sakai Y."/>
            <person name="Cavaletti L."/>
            <person name="Monciardini P."/>
            <person name="Donadio S."/>
        </authorList>
    </citation>
    <scope>NUCLEOTIDE SEQUENCE</scope>
    <source>
        <strain evidence="8">SOSP1-1</strain>
    </source>
</reference>